<evidence type="ECO:0000256" key="1">
    <source>
        <dbReference type="ARBA" id="ARBA00022801"/>
    </source>
</evidence>
<dbReference type="Proteomes" id="UP000001307">
    <property type="component" value="Unassembled WGS sequence"/>
</dbReference>
<dbReference type="AlphaFoldDB" id="E4XJZ5"/>
<name>E4XJZ5_OIKDI</name>
<evidence type="ECO:0000259" key="12">
    <source>
        <dbReference type="PROSITE" id="PS50035"/>
    </source>
</evidence>
<dbReference type="PROSITE" id="PS50035">
    <property type="entry name" value="PLD"/>
    <property type="match status" value="1"/>
</dbReference>
<keyword evidence="2" id="KW-0442">Lipid degradation</keyword>
<evidence type="ECO:0000256" key="11">
    <source>
        <dbReference type="SAM" id="Phobius"/>
    </source>
</evidence>
<evidence type="ECO:0000256" key="7">
    <source>
        <dbReference type="ARBA" id="ARBA00042226"/>
    </source>
</evidence>
<evidence type="ECO:0000256" key="10">
    <source>
        <dbReference type="ARBA" id="ARBA00048101"/>
    </source>
</evidence>
<keyword evidence="14" id="KW-1185">Reference proteome</keyword>
<gene>
    <name evidence="13" type="ORF">GSOID_T00012943001</name>
</gene>
<accession>E4XJZ5</accession>
<evidence type="ECO:0000313" key="14">
    <source>
        <dbReference type="Proteomes" id="UP000001307"/>
    </source>
</evidence>
<dbReference type="InterPro" id="IPR051406">
    <property type="entry name" value="PLD_domain"/>
</dbReference>
<feature type="domain" description="PLD phosphodiesterase" evidence="12">
    <location>
        <begin position="159"/>
        <end position="186"/>
    </location>
</feature>
<evidence type="ECO:0000256" key="6">
    <source>
        <dbReference type="ARBA" id="ARBA00041680"/>
    </source>
</evidence>
<reference evidence="13" key="1">
    <citation type="journal article" date="2010" name="Science">
        <title>Plasticity of animal genome architecture unmasked by rapid evolution of a pelagic tunicate.</title>
        <authorList>
            <person name="Denoeud F."/>
            <person name="Henriet S."/>
            <person name="Mungpakdee S."/>
            <person name="Aury J.M."/>
            <person name="Da Silva C."/>
            <person name="Brinkmann H."/>
            <person name="Mikhaleva J."/>
            <person name="Olsen L.C."/>
            <person name="Jubin C."/>
            <person name="Canestro C."/>
            <person name="Bouquet J.M."/>
            <person name="Danks G."/>
            <person name="Poulain J."/>
            <person name="Campsteijn C."/>
            <person name="Adamski M."/>
            <person name="Cross I."/>
            <person name="Yadetie F."/>
            <person name="Muffato M."/>
            <person name="Louis A."/>
            <person name="Butcher S."/>
            <person name="Tsagkogeorga G."/>
            <person name="Konrad A."/>
            <person name="Singh S."/>
            <person name="Jensen M.F."/>
            <person name="Cong E.H."/>
            <person name="Eikeseth-Otteraa H."/>
            <person name="Noel B."/>
            <person name="Anthouard V."/>
            <person name="Porcel B.M."/>
            <person name="Kachouri-Lafond R."/>
            <person name="Nishino A."/>
            <person name="Ugolini M."/>
            <person name="Chourrout P."/>
            <person name="Nishida H."/>
            <person name="Aasland R."/>
            <person name="Huzurbazar S."/>
            <person name="Westhof E."/>
            <person name="Delsuc F."/>
            <person name="Lehrach H."/>
            <person name="Reinhardt R."/>
            <person name="Weissenbach J."/>
            <person name="Roy S.W."/>
            <person name="Artiguenave F."/>
            <person name="Postlethwait J.H."/>
            <person name="Manak J.R."/>
            <person name="Thompson E.M."/>
            <person name="Jaillon O."/>
            <person name="Du Pasquier L."/>
            <person name="Boudinot P."/>
            <person name="Liberles D.A."/>
            <person name="Volff J.N."/>
            <person name="Philippe H."/>
            <person name="Lenhard B."/>
            <person name="Roest Crollius H."/>
            <person name="Wincker P."/>
            <person name="Chourrout D."/>
        </authorList>
    </citation>
    <scope>NUCLEOTIDE SEQUENCE [LARGE SCALE GENOMIC DNA]</scope>
</reference>
<organism evidence="13">
    <name type="scientific">Oikopleura dioica</name>
    <name type="common">Tunicate</name>
    <dbReference type="NCBI Taxonomy" id="34765"/>
    <lineage>
        <taxon>Eukaryota</taxon>
        <taxon>Metazoa</taxon>
        <taxon>Chordata</taxon>
        <taxon>Tunicata</taxon>
        <taxon>Appendicularia</taxon>
        <taxon>Copelata</taxon>
        <taxon>Oikopleuridae</taxon>
        <taxon>Oikopleura</taxon>
    </lineage>
</organism>
<dbReference type="InterPro" id="IPR025202">
    <property type="entry name" value="PLD-like_dom"/>
</dbReference>
<keyword evidence="11" id="KW-0812">Transmembrane</keyword>
<dbReference type="GO" id="GO:0005739">
    <property type="term" value="C:mitochondrion"/>
    <property type="evidence" value="ECO:0007669"/>
    <property type="project" value="TreeGrafter"/>
</dbReference>
<evidence type="ECO:0000256" key="4">
    <source>
        <dbReference type="ARBA" id="ARBA00038012"/>
    </source>
</evidence>
<comment type="catalytic activity">
    <reaction evidence="10">
        <text>a cardiolipin + H2O = a 1,2-diacyl-sn-glycero-3-phospho-(1'-sn-glycerol) + a 1,2-diacyl-sn-glycero-3-phosphate + H(+)</text>
        <dbReference type="Rhea" id="RHEA:44884"/>
        <dbReference type="ChEBI" id="CHEBI:15377"/>
        <dbReference type="ChEBI" id="CHEBI:15378"/>
        <dbReference type="ChEBI" id="CHEBI:58608"/>
        <dbReference type="ChEBI" id="CHEBI:62237"/>
        <dbReference type="ChEBI" id="CHEBI:64716"/>
    </reaction>
    <physiologicalReaction direction="left-to-right" evidence="10">
        <dbReference type="Rhea" id="RHEA:44885"/>
    </physiologicalReaction>
</comment>
<dbReference type="GO" id="GO:0034587">
    <property type="term" value="P:piRNA processing"/>
    <property type="evidence" value="ECO:0007669"/>
    <property type="project" value="TreeGrafter"/>
</dbReference>
<dbReference type="PANTHER" id="PTHR43856:SF1">
    <property type="entry name" value="MITOCHONDRIAL CARDIOLIPIN HYDROLASE"/>
    <property type="match status" value="1"/>
</dbReference>
<evidence type="ECO:0000256" key="3">
    <source>
        <dbReference type="ARBA" id="ARBA00023098"/>
    </source>
</evidence>
<dbReference type="OrthoDB" id="5205528at2759"/>
<proteinExistence type="inferred from homology"/>
<dbReference type="GO" id="GO:0016891">
    <property type="term" value="F:RNA endonuclease activity producing 5'-phosphomonoesters, hydrolytic mechanism"/>
    <property type="evidence" value="ECO:0007669"/>
    <property type="project" value="TreeGrafter"/>
</dbReference>
<protein>
    <recommendedName>
        <fullName evidence="5">Mitochondrial cardiolipin hydrolase</fullName>
    </recommendedName>
    <alternativeName>
        <fullName evidence="7">Choline phosphatase 6</fullName>
    </alternativeName>
    <alternativeName>
        <fullName evidence="9">Mitochondrial phospholipase</fullName>
    </alternativeName>
    <alternativeName>
        <fullName evidence="8">Phosphatidylcholine-hydrolyzing phospholipase D6</fullName>
    </alternativeName>
    <alternativeName>
        <fullName evidence="6">Phospholipase D6</fullName>
    </alternativeName>
</protein>
<keyword evidence="3" id="KW-0443">Lipid metabolism</keyword>
<dbReference type="EMBL" id="FN653063">
    <property type="protein sequence ID" value="CBY24771.1"/>
    <property type="molecule type" value="Genomic_DNA"/>
</dbReference>
<dbReference type="Pfam" id="PF13091">
    <property type="entry name" value="PLDc_2"/>
    <property type="match status" value="1"/>
</dbReference>
<dbReference type="SUPFAM" id="SSF56024">
    <property type="entry name" value="Phospholipase D/nuclease"/>
    <property type="match status" value="1"/>
</dbReference>
<evidence type="ECO:0000313" key="13">
    <source>
        <dbReference type="EMBL" id="CBY24771.1"/>
    </source>
</evidence>
<feature type="transmembrane region" description="Helical" evidence="11">
    <location>
        <begin position="6"/>
        <end position="25"/>
    </location>
</feature>
<evidence type="ECO:0000256" key="5">
    <source>
        <dbReference type="ARBA" id="ARBA00040549"/>
    </source>
</evidence>
<dbReference type="InterPro" id="IPR001736">
    <property type="entry name" value="PLipase_D/transphosphatidylase"/>
</dbReference>
<keyword evidence="11" id="KW-1133">Transmembrane helix</keyword>
<comment type="similarity">
    <text evidence="4">Belongs to the phospholipase D family. MitoPLD/Zucchini subfamily.</text>
</comment>
<sequence length="235" mass="26806">MGDSINFATVTTTLATVATVALYFVHKRETSKLRDALALQRYRRAHSKPSFEIETLFFPDKRIICWNFLFSKCRDESCGYCHDCEAPLARLVKTLQNAKRSIDLALFEITSEELTQALLDKLKEGVRVRLIIDSEYMMTTGSKLGKISSAGCEFIHDHTHGLFHHKFAIVDSQLVISGSMNWTRQAAIGNYENVLLVKDKNTALDFEKEYAKMWEEITDRLKSANEKLPDQAAEF</sequence>
<evidence type="ECO:0000256" key="8">
    <source>
        <dbReference type="ARBA" id="ARBA00043135"/>
    </source>
</evidence>
<evidence type="ECO:0000256" key="2">
    <source>
        <dbReference type="ARBA" id="ARBA00022963"/>
    </source>
</evidence>
<dbReference type="Gene3D" id="3.30.870.10">
    <property type="entry name" value="Endonuclease Chain A"/>
    <property type="match status" value="1"/>
</dbReference>
<dbReference type="PANTHER" id="PTHR43856">
    <property type="entry name" value="CARDIOLIPIN HYDROLASE"/>
    <property type="match status" value="1"/>
</dbReference>
<keyword evidence="1" id="KW-0378">Hydrolase</keyword>
<keyword evidence="11" id="KW-0472">Membrane</keyword>
<dbReference type="InParanoid" id="E4XJZ5"/>
<dbReference type="GO" id="GO:0016042">
    <property type="term" value="P:lipid catabolic process"/>
    <property type="evidence" value="ECO:0007669"/>
    <property type="project" value="UniProtKB-KW"/>
</dbReference>
<evidence type="ECO:0000256" key="9">
    <source>
        <dbReference type="ARBA" id="ARBA00043167"/>
    </source>
</evidence>